<proteinExistence type="predicted"/>
<keyword evidence="2" id="KW-1133">Transmembrane helix</keyword>
<evidence type="ECO:0008006" key="4">
    <source>
        <dbReference type="Google" id="ProtNLM"/>
    </source>
</evidence>
<feature type="transmembrane region" description="Helical" evidence="2">
    <location>
        <begin position="60"/>
        <end position="81"/>
    </location>
</feature>
<dbReference type="EMBL" id="FN654792">
    <property type="protein sequence ID" value="CBY36520.1"/>
    <property type="molecule type" value="Genomic_DNA"/>
</dbReference>
<evidence type="ECO:0000313" key="3">
    <source>
        <dbReference type="EMBL" id="CBY36520.1"/>
    </source>
</evidence>
<name>E4YM09_OIKDI</name>
<dbReference type="AlphaFoldDB" id="E4YM09"/>
<evidence type="ECO:0000256" key="1">
    <source>
        <dbReference type="SAM" id="MobiDB-lite"/>
    </source>
</evidence>
<keyword evidence="2" id="KW-0472">Membrane</keyword>
<feature type="compositionally biased region" description="Low complexity" evidence="1">
    <location>
        <begin position="193"/>
        <end position="227"/>
    </location>
</feature>
<gene>
    <name evidence="3" type="ORF">GSOID_T00029529001</name>
</gene>
<dbReference type="Proteomes" id="UP000011014">
    <property type="component" value="Unassembled WGS sequence"/>
</dbReference>
<evidence type="ECO:0000256" key="2">
    <source>
        <dbReference type="SAM" id="Phobius"/>
    </source>
</evidence>
<protein>
    <recommendedName>
        <fullName evidence="4">Transmembrane protein</fullName>
    </recommendedName>
</protein>
<reference evidence="3" key="1">
    <citation type="journal article" date="2010" name="Science">
        <title>Plasticity of animal genome architecture unmasked by rapid evolution of a pelagic tunicate.</title>
        <authorList>
            <person name="Denoeud F."/>
            <person name="Henriet S."/>
            <person name="Mungpakdee S."/>
            <person name="Aury J.M."/>
            <person name="Da Silva C."/>
            <person name="Brinkmann H."/>
            <person name="Mikhaleva J."/>
            <person name="Olsen L.C."/>
            <person name="Jubin C."/>
            <person name="Canestro C."/>
            <person name="Bouquet J.M."/>
            <person name="Danks G."/>
            <person name="Poulain J."/>
            <person name="Campsteijn C."/>
            <person name="Adamski M."/>
            <person name="Cross I."/>
            <person name="Yadetie F."/>
            <person name="Muffato M."/>
            <person name="Louis A."/>
            <person name="Butcher S."/>
            <person name="Tsagkogeorga G."/>
            <person name="Konrad A."/>
            <person name="Singh S."/>
            <person name="Jensen M.F."/>
            <person name="Cong E.H."/>
            <person name="Eikeseth-Otteraa H."/>
            <person name="Noel B."/>
            <person name="Anthouard V."/>
            <person name="Porcel B.M."/>
            <person name="Kachouri-Lafond R."/>
            <person name="Nishino A."/>
            <person name="Ugolini M."/>
            <person name="Chourrout P."/>
            <person name="Nishida H."/>
            <person name="Aasland R."/>
            <person name="Huzurbazar S."/>
            <person name="Westhof E."/>
            <person name="Delsuc F."/>
            <person name="Lehrach H."/>
            <person name="Reinhardt R."/>
            <person name="Weissenbach J."/>
            <person name="Roy S.W."/>
            <person name="Artiguenave F."/>
            <person name="Postlethwait J.H."/>
            <person name="Manak J.R."/>
            <person name="Thompson E.M."/>
            <person name="Jaillon O."/>
            <person name="Du Pasquier L."/>
            <person name="Boudinot P."/>
            <person name="Liberles D.A."/>
            <person name="Volff J.N."/>
            <person name="Philippe H."/>
            <person name="Lenhard B."/>
            <person name="Roest Crollius H."/>
            <person name="Wincker P."/>
            <person name="Chourrout D."/>
        </authorList>
    </citation>
    <scope>NUCLEOTIDE SEQUENCE [LARGE SCALE GENOMIC DNA]</scope>
</reference>
<sequence>MTKLRENSTDVDELSRPTIEQLLAVEDFANRWPNLFALKAAGMETEFATSANCRGLFKQITIFLLGALLGAAVFLLVSATFDLFKPFCRGLEPMTTRPATTATTISATTVATTTESLADEEALRRGPPPSYHASTAMEDFGEQFWDRARRNADSDEDWFYSRLGISEEYLRRIMPNDHPFWAAVEAHRSSTTATAATPIGSSSTAAEPSTFTAITTTSSRPPASAPEADAESLIGEGSGDSDYSESPVTYSREGSAHGYETTDDVLSLESDVVFFTQSVTENMAANTTERASDDMPPRP</sequence>
<feature type="region of interest" description="Disordered" evidence="1">
    <location>
        <begin position="193"/>
        <end position="263"/>
    </location>
</feature>
<keyword evidence="2" id="KW-0812">Transmembrane</keyword>
<accession>E4YM09</accession>
<organism evidence="3">
    <name type="scientific">Oikopleura dioica</name>
    <name type="common">Tunicate</name>
    <dbReference type="NCBI Taxonomy" id="34765"/>
    <lineage>
        <taxon>Eukaryota</taxon>
        <taxon>Metazoa</taxon>
        <taxon>Chordata</taxon>
        <taxon>Tunicata</taxon>
        <taxon>Appendicularia</taxon>
        <taxon>Copelata</taxon>
        <taxon>Oikopleuridae</taxon>
        <taxon>Oikopleura</taxon>
    </lineage>
</organism>